<evidence type="ECO:0000313" key="3">
    <source>
        <dbReference type="EMBL" id="QST85545.1"/>
    </source>
</evidence>
<dbReference type="RefSeq" id="WP_129820793.1">
    <property type="nucleotide sequence ID" value="NZ_CP048261.1"/>
</dbReference>
<protein>
    <submittedName>
        <fullName evidence="3">Uncharacterized protein</fullName>
    </submittedName>
</protein>
<dbReference type="AlphaFoldDB" id="A0A8A1V4Q4"/>
<evidence type="ECO:0000256" key="1">
    <source>
        <dbReference type="SAM" id="MobiDB-lite"/>
    </source>
</evidence>
<organism evidence="3 4">
    <name type="scientific">Streptomyces rimosus subsp. rimosus (strain ATCC 10970 / DSM 40260 / JCM 4667 / NRRL 2234)</name>
    <dbReference type="NCBI Taxonomy" id="1265868"/>
    <lineage>
        <taxon>Bacteria</taxon>
        <taxon>Bacillati</taxon>
        <taxon>Actinomycetota</taxon>
        <taxon>Actinomycetes</taxon>
        <taxon>Kitasatosporales</taxon>
        <taxon>Streptomycetaceae</taxon>
        <taxon>Streptomyces</taxon>
    </lineage>
</organism>
<dbReference type="EMBL" id="CP048261">
    <property type="protein sequence ID" value="QST85545.1"/>
    <property type="molecule type" value="Genomic_DNA"/>
</dbReference>
<keyword evidence="2" id="KW-1133">Transmembrane helix</keyword>
<reference evidence="3" key="2">
    <citation type="submission" date="2020-01" db="EMBL/GenBank/DDBJ databases">
        <authorList>
            <person name="Algora L."/>
            <person name="Schniete J.K."/>
            <person name="MacFadyen A."/>
            <person name="Hoskisson P.A."/>
            <person name="Hunter I.S."/>
            <person name="Herron P.R."/>
        </authorList>
    </citation>
    <scope>NUCLEOTIDE SEQUENCE</scope>
    <source>
        <strain evidence="3">ATCC 10970</strain>
    </source>
</reference>
<accession>A0A8A1V4Q4</accession>
<reference evidence="3" key="1">
    <citation type="submission" date="2012-12" db="EMBL/GenBank/DDBJ databases">
        <authorList>
            <person name="Pethick F.E."/>
            <person name="MacFadyen A.C."/>
            <person name="Tang Z."/>
            <person name="Sangal V."/>
            <person name="Tze-Tze L."/>
            <person name="Chu J."/>
            <person name="Guo M."/>
            <person name="Kirby R."/>
            <person name="Hoskisson P.A."/>
            <person name="Herron P.R."/>
            <person name="Hunter I.S."/>
        </authorList>
    </citation>
    <scope>NUCLEOTIDE SEQUENCE</scope>
    <source>
        <strain evidence="3">ATCC 10970</strain>
    </source>
</reference>
<feature type="compositionally biased region" description="Low complexity" evidence="1">
    <location>
        <begin position="86"/>
        <end position="96"/>
    </location>
</feature>
<dbReference type="GeneID" id="66860385"/>
<keyword evidence="2" id="KW-0812">Transmembrane</keyword>
<sequence length="96" mass="10091">MGIRRGRSCVRAGCPCHRLIAARLRARTWRAVCHFGEHFFAALGGFVAAILAAGIISMVFGLPFLPALAAMGTGGTSVPSRRRQGRAAGAADQPSR</sequence>
<name>A0A8A1V4Q4_STRR1</name>
<gene>
    <name evidence="3" type="ORF">SRIM_040395</name>
</gene>
<feature type="region of interest" description="Disordered" evidence="1">
    <location>
        <begin position="72"/>
        <end position="96"/>
    </location>
</feature>
<evidence type="ECO:0000313" key="4">
    <source>
        <dbReference type="Proteomes" id="UP000011074"/>
    </source>
</evidence>
<reference evidence="3" key="3">
    <citation type="journal article" date="2021" name="bioRxiv">
        <title>Bilateral symmetry of linear streptomycete chromosomes.</title>
        <authorList>
            <person name="Algora-Gallardo L."/>
            <person name="Schniete J.K."/>
            <person name="Mark D.R."/>
            <person name="Hunter I.S."/>
            <person name="Herron P.R."/>
        </authorList>
    </citation>
    <scope>NUCLEOTIDE SEQUENCE</scope>
    <source>
        <strain evidence="3">ATCC 10970</strain>
    </source>
</reference>
<keyword evidence="2" id="KW-0472">Membrane</keyword>
<evidence type="ECO:0000256" key="2">
    <source>
        <dbReference type="SAM" id="Phobius"/>
    </source>
</evidence>
<dbReference type="Proteomes" id="UP000011074">
    <property type="component" value="Chromosome"/>
</dbReference>
<proteinExistence type="predicted"/>
<feature type="transmembrane region" description="Helical" evidence="2">
    <location>
        <begin position="39"/>
        <end position="62"/>
    </location>
</feature>